<comment type="similarity">
    <text evidence="10 11">Belongs to the TonB-dependent receptor family.</text>
</comment>
<dbReference type="PROSITE" id="PS52016">
    <property type="entry name" value="TONB_DEPENDENT_REC_3"/>
    <property type="match status" value="1"/>
</dbReference>
<keyword evidence="2 10" id="KW-0813">Transport</keyword>
<evidence type="ECO:0000256" key="2">
    <source>
        <dbReference type="ARBA" id="ARBA00022448"/>
    </source>
</evidence>
<dbReference type="OrthoDB" id="9782587at2"/>
<dbReference type="InterPro" id="IPR037066">
    <property type="entry name" value="Plug_dom_sf"/>
</dbReference>
<reference evidence="14 15" key="1">
    <citation type="submission" date="2019-02" db="EMBL/GenBank/DDBJ databases">
        <title>Pedobacter sp. RP-3-8 sp. nov., isolated from Arctic soil.</title>
        <authorList>
            <person name="Dahal R.H."/>
        </authorList>
    </citation>
    <scope>NUCLEOTIDE SEQUENCE [LARGE SCALE GENOMIC DNA]</scope>
    <source>
        <strain evidence="14 15">RP-3-8</strain>
    </source>
</reference>
<protein>
    <recommendedName>
        <fullName evidence="16">TonB-dependent receptor</fullName>
    </recommendedName>
</protein>
<dbReference type="Pfam" id="PF07715">
    <property type="entry name" value="Plug"/>
    <property type="match status" value="1"/>
</dbReference>
<accession>A0A4R0NA33</accession>
<dbReference type="Pfam" id="PF13715">
    <property type="entry name" value="CarbopepD_reg_2"/>
    <property type="match status" value="1"/>
</dbReference>
<dbReference type="InterPro" id="IPR039426">
    <property type="entry name" value="TonB-dep_rcpt-like"/>
</dbReference>
<sequence length="802" mass="88649">MRPSVLFAFSAKLMQPRKRTVNLFSFFRIFINNLMSPYRYFILSIGLVLCFLQSQAQTQAIKGHIYDSQTRAPLADVVILNSLKQPLTKSDAKGYFVINDYQSQEVVQAVLVGYKTQNIQLKPAEGDLNVQLDADGLSLNEVRVAGYNGNKTSKETAGAIALVTAKDINRGSAVSFQSALNAIPGVRMEQSTLSEARISIRGNGVRASYGIRNVKVYVNEIPVTEADGTTRIEALDVNSIGRAEVIKGPASSIYGAGTGGVINFQLQRSPYQEQSLEASGLIGANGLHRLATTYRNGGDKVNSYVSYGWQEYDGYREHSNDMRRFLTGNFQLFPSDKRIITLLVNRTTQHSQIPGSLTADQAAANPRQANATNLDKAAGRYQTWTRIGLGQQYRFNDQFSNTTSVFTYFYDLDHPLPYAYIRNFYQSYGGRTRFSYDPGFSTFPTRFTVGAEFNEGLTKGTQYVNNKGVEGAINSNIDYQNTQYSLFYQSETALTNKTTLTLGLSYNSLKYDVNDYLKQNQSGLKKFNPQATPRIALSHTFSSALSLHASVSSGFSPPSSSEIKNVDGSINPGLQAEKGINYELNAKGNLIKSRLEYDLALFKMDMKGELIGQSIQQGITIYNNAGKTSHNGVELALSYQILKPGDQDEVLSLRPFVAVTYSDFKFKDYKTLNAQSQVTATYDGNKLTGIAPWVFNAGIDLETKIGLYFYGSYYYTDRLPLNDANSAFNPSYQVANAKVGYKKQILKCLETNVYAGLDNILNKSYSSIVSLNAVGFGGAAPAYFNPSPKRNGYGGLNVKYLF</sequence>
<evidence type="ECO:0000313" key="15">
    <source>
        <dbReference type="Proteomes" id="UP000291117"/>
    </source>
</evidence>
<evidence type="ECO:0000256" key="3">
    <source>
        <dbReference type="ARBA" id="ARBA00022452"/>
    </source>
</evidence>
<keyword evidence="4 10" id="KW-0812">Transmembrane</keyword>
<evidence type="ECO:0000256" key="7">
    <source>
        <dbReference type="ARBA" id="ARBA00023136"/>
    </source>
</evidence>
<proteinExistence type="inferred from homology"/>
<evidence type="ECO:0000256" key="1">
    <source>
        <dbReference type="ARBA" id="ARBA00004571"/>
    </source>
</evidence>
<dbReference type="GO" id="GO:0044718">
    <property type="term" value="P:siderophore transmembrane transport"/>
    <property type="evidence" value="ECO:0007669"/>
    <property type="project" value="TreeGrafter"/>
</dbReference>
<gene>
    <name evidence="14" type="ORF">EZ444_09535</name>
</gene>
<dbReference type="GO" id="GO:0009279">
    <property type="term" value="C:cell outer membrane"/>
    <property type="evidence" value="ECO:0007669"/>
    <property type="project" value="UniProtKB-SubCell"/>
</dbReference>
<name>A0A4R0NA33_9SPHI</name>
<dbReference type="SUPFAM" id="SSF56935">
    <property type="entry name" value="Porins"/>
    <property type="match status" value="1"/>
</dbReference>
<feature type="domain" description="TonB-dependent receptor plug" evidence="13">
    <location>
        <begin position="154"/>
        <end position="260"/>
    </location>
</feature>
<dbReference type="InterPro" id="IPR036942">
    <property type="entry name" value="Beta-barrel_TonB_sf"/>
</dbReference>
<keyword evidence="9 10" id="KW-0998">Cell outer membrane</keyword>
<evidence type="ECO:0000313" key="14">
    <source>
        <dbReference type="EMBL" id="TCC97089.1"/>
    </source>
</evidence>
<keyword evidence="8" id="KW-0675">Receptor</keyword>
<dbReference type="AlphaFoldDB" id="A0A4R0NA33"/>
<dbReference type="Proteomes" id="UP000291117">
    <property type="component" value="Unassembled WGS sequence"/>
</dbReference>
<dbReference type="GO" id="GO:0015344">
    <property type="term" value="F:siderophore uptake transmembrane transporter activity"/>
    <property type="evidence" value="ECO:0007669"/>
    <property type="project" value="TreeGrafter"/>
</dbReference>
<evidence type="ECO:0008006" key="16">
    <source>
        <dbReference type="Google" id="ProtNLM"/>
    </source>
</evidence>
<evidence type="ECO:0000256" key="11">
    <source>
        <dbReference type="RuleBase" id="RU003357"/>
    </source>
</evidence>
<keyword evidence="7 10" id="KW-0472">Membrane</keyword>
<evidence type="ECO:0000256" key="5">
    <source>
        <dbReference type="ARBA" id="ARBA00022729"/>
    </source>
</evidence>
<organism evidence="14 15">
    <name type="scientific">Pedobacter hiemivivus</name>
    <dbReference type="NCBI Taxonomy" id="2530454"/>
    <lineage>
        <taxon>Bacteria</taxon>
        <taxon>Pseudomonadati</taxon>
        <taxon>Bacteroidota</taxon>
        <taxon>Sphingobacteriia</taxon>
        <taxon>Sphingobacteriales</taxon>
        <taxon>Sphingobacteriaceae</taxon>
        <taxon>Pedobacter</taxon>
    </lineage>
</organism>
<keyword evidence="3 10" id="KW-1134">Transmembrane beta strand</keyword>
<dbReference type="InterPro" id="IPR000531">
    <property type="entry name" value="Beta-barrel_TonB"/>
</dbReference>
<comment type="caution">
    <text evidence="14">The sequence shown here is derived from an EMBL/GenBank/DDBJ whole genome shotgun (WGS) entry which is preliminary data.</text>
</comment>
<dbReference type="Gene3D" id="2.40.170.20">
    <property type="entry name" value="TonB-dependent receptor, beta-barrel domain"/>
    <property type="match status" value="1"/>
</dbReference>
<evidence type="ECO:0000256" key="4">
    <source>
        <dbReference type="ARBA" id="ARBA00022692"/>
    </source>
</evidence>
<dbReference type="PANTHER" id="PTHR30069:SF29">
    <property type="entry name" value="HEMOGLOBIN AND HEMOGLOBIN-HAPTOGLOBIN-BINDING PROTEIN 1-RELATED"/>
    <property type="match status" value="1"/>
</dbReference>
<dbReference type="PANTHER" id="PTHR30069">
    <property type="entry name" value="TONB-DEPENDENT OUTER MEMBRANE RECEPTOR"/>
    <property type="match status" value="1"/>
</dbReference>
<keyword evidence="5" id="KW-0732">Signal</keyword>
<dbReference type="InterPro" id="IPR008969">
    <property type="entry name" value="CarboxyPept-like_regulatory"/>
</dbReference>
<evidence type="ECO:0000256" key="8">
    <source>
        <dbReference type="ARBA" id="ARBA00023170"/>
    </source>
</evidence>
<keyword evidence="15" id="KW-1185">Reference proteome</keyword>
<feature type="domain" description="TonB-dependent receptor-like beta-barrel" evidence="12">
    <location>
        <begin position="339"/>
        <end position="760"/>
    </location>
</feature>
<dbReference type="Pfam" id="PF00593">
    <property type="entry name" value="TonB_dep_Rec_b-barrel"/>
    <property type="match status" value="1"/>
</dbReference>
<comment type="subcellular location">
    <subcellularLocation>
        <location evidence="1 10">Cell outer membrane</location>
        <topology evidence="1 10">Multi-pass membrane protein</topology>
    </subcellularLocation>
</comment>
<evidence type="ECO:0000259" key="12">
    <source>
        <dbReference type="Pfam" id="PF00593"/>
    </source>
</evidence>
<evidence type="ECO:0000256" key="6">
    <source>
        <dbReference type="ARBA" id="ARBA00023077"/>
    </source>
</evidence>
<evidence type="ECO:0000259" key="13">
    <source>
        <dbReference type="Pfam" id="PF07715"/>
    </source>
</evidence>
<dbReference type="SUPFAM" id="SSF49464">
    <property type="entry name" value="Carboxypeptidase regulatory domain-like"/>
    <property type="match status" value="1"/>
</dbReference>
<keyword evidence="6 11" id="KW-0798">TonB box</keyword>
<dbReference type="Gene3D" id="2.170.130.10">
    <property type="entry name" value="TonB-dependent receptor, plug domain"/>
    <property type="match status" value="1"/>
</dbReference>
<dbReference type="EMBL" id="SJSM01000004">
    <property type="protein sequence ID" value="TCC97089.1"/>
    <property type="molecule type" value="Genomic_DNA"/>
</dbReference>
<dbReference type="InterPro" id="IPR012910">
    <property type="entry name" value="Plug_dom"/>
</dbReference>
<evidence type="ECO:0000256" key="9">
    <source>
        <dbReference type="ARBA" id="ARBA00023237"/>
    </source>
</evidence>
<evidence type="ECO:0000256" key="10">
    <source>
        <dbReference type="PROSITE-ProRule" id="PRU01360"/>
    </source>
</evidence>